<dbReference type="InterPro" id="IPR022104">
    <property type="entry name" value="DUF3644"/>
</dbReference>
<dbReference type="Gene3D" id="1.10.1020.10">
    <property type="entry name" value="Adenine-specific Methyltransferase, Domain 2"/>
    <property type="match status" value="1"/>
</dbReference>
<dbReference type="PANTHER" id="PTHR30481:SF3">
    <property type="entry name" value="DNA ADENINE METHYLASE"/>
    <property type="match status" value="1"/>
</dbReference>
<evidence type="ECO:0000256" key="5">
    <source>
        <dbReference type="ARBA" id="ARBA00022691"/>
    </source>
</evidence>
<proteinExistence type="inferred from homology"/>
<dbReference type="EC" id="2.1.1.72" evidence="2 7"/>
<keyword evidence="3 7" id="KW-0489">Methyltransferase</keyword>
<dbReference type="InterPro" id="IPR023095">
    <property type="entry name" value="Ade_MeTrfase_dom_2"/>
</dbReference>
<reference evidence="9" key="1">
    <citation type="submission" date="2019-02" db="EMBL/GenBank/DDBJ databases">
        <authorList>
            <person name="Gruber-Vodicka R. H."/>
            <person name="Seah K. B. B."/>
        </authorList>
    </citation>
    <scope>NUCLEOTIDE SEQUENCE</scope>
    <source>
        <strain evidence="9">BECK_BZ126</strain>
    </source>
</reference>
<protein>
    <recommendedName>
        <fullName evidence="2 7">Site-specific DNA-methyltransferase (adenine-specific)</fullName>
        <ecNumber evidence="2 7">2.1.1.72</ecNumber>
    </recommendedName>
</protein>
<feature type="domain" description="DUF3644" evidence="8">
    <location>
        <begin position="391"/>
        <end position="571"/>
    </location>
</feature>
<evidence type="ECO:0000313" key="9">
    <source>
        <dbReference type="EMBL" id="VFK53692.1"/>
    </source>
</evidence>
<keyword evidence="4 7" id="KW-0808">Transferase</keyword>
<dbReference type="GO" id="GO:0009007">
    <property type="term" value="F:site-specific DNA-methyltransferase (adenine-specific) activity"/>
    <property type="evidence" value="ECO:0007669"/>
    <property type="project" value="UniProtKB-UniRule"/>
</dbReference>
<evidence type="ECO:0000256" key="3">
    <source>
        <dbReference type="ARBA" id="ARBA00022603"/>
    </source>
</evidence>
<dbReference type="PRINTS" id="PR00505">
    <property type="entry name" value="D12N6MTFRASE"/>
</dbReference>
<evidence type="ECO:0000256" key="2">
    <source>
        <dbReference type="ARBA" id="ARBA00011900"/>
    </source>
</evidence>
<dbReference type="GO" id="GO:1904047">
    <property type="term" value="F:S-adenosyl-L-methionine binding"/>
    <property type="evidence" value="ECO:0007669"/>
    <property type="project" value="TreeGrafter"/>
</dbReference>
<dbReference type="Gene3D" id="3.40.50.150">
    <property type="entry name" value="Vaccinia Virus protein VP39"/>
    <property type="match status" value="1"/>
</dbReference>
<dbReference type="InterPro" id="IPR012327">
    <property type="entry name" value="MeTrfase_D12"/>
</dbReference>
<dbReference type="GO" id="GO:0009307">
    <property type="term" value="P:DNA restriction-modification system"/>
    <property type="evidence" value="ECO:0007669"/>
    <property type="project" value="InterPro"/>
</dbReference>
<evidence type="ECO:0000256" key="6">
    <source>
        <dbReference type="ARBA" id="ARBA00047942"/>
    </source>
</evidence>
<dbReference type="InterPro" id="IPR029063">
    <property type="entry name" value="SAM-dependent_MTases_sf"/>
</dbReference>
<accession>A0A450ZIR3</accession>
<dbReference type="AlphaFoldDB" id="A0A450ZIR3"/>
<dbReference type="Pfam" id="PF02086">
    <property type="entry name" value="MethyltransfD12"/>
    <property type="match status" value="1"/>
</dbReference>
<dbReference type="GO" id="GO:0006298">
    <property type="term" value="P:mismatch repair"/>
    <property type="evidence" value="ECO:0007669"/>
    <property type="project" value="TreeGrafter"/>
</dbReference>
<dbReference type="SUPFAM" id="SSF53335">
    <property type="entry name" value="S-adenosyl-L-methionine-dependent methyltransferases"/>
    <property type="match status" value="1"/>
</dbReference>
<evidence type="ECO:0000256" key="4">
    <source>
        <dbReference type="ARBA" id="ARBA00022679"/>
    </source>
</evidence>
<evidence type="ECO:0000259" key="8">
    <source>
        <dbReference type="Pfam" id="PF12358"/>
    </source>
</evidence>
<dbReference type="PROSITE" id="PS00092">
    <property type="entry name" value="N6_MTASE"/>
    <property type="match status" value="1"/>
</dbReference>
<keyword evidence="5 7" id="KW-0949">S-adenosyl-L-methionine</keyword>
<dbReference type="InterPro" id="IPR002052">
    <property type="entry name" value="DNA_methylase_N6_adenine_CS"/>
</dbReference>
<comment type="similarity">
    <text evidence="1 7">Belongs to the N(4)/N(6)-methyltransferase family.</text>
</comment>
<dbReference type="EMBL" id="CAADFW010000003">
    <property type="protein sequence ID" value="VFK53692.1"/>
    <property type="molecule type" value="Genomic_DNA"/>
</dbReference>
<dbReference type="Pfam" id="PF12358">
    <property type="entry name" value="DUF3644"/>
    <property type="match status" value="1"/>
</dbReference>
<evidence type="ECO:0000256" key="1">
    <source>
        <dbReference type="ARBA" id="ARBA00006594"/>
    </source>
</evidence>
<dbReference type="PANTHER" id="PTHR30481">
    <property type="entry name" value="DNA ADENINE METHYLASE"/>
    <property type="match status" value="1"/>
</dbReference>
<dbReference type="GO" id="GO:0043565">
    <property type="term" value="F:sequence-specific DNA binding"/>
    <property type="evidence" value="ECO:0007669"/>
    <property type="project" value="TreeGrafter"/>
</dbReference>
<gene>
    <name evidence="9" type="ORF">BECKTC1821F_GA0114240_100315</name>
</gene>
<sequence>MKRSARKLGGKPKKQVSPFVKWAGGKRYLIPEIIARLPSSFGTYHEPFVGGGAVFFALVDKIDKAVLSDTNTELMLAYEVIRDDPEALMEQLDTHKKAHDREGYYYRVREQRNVAWGGGFADKLASAARFIYLNKTGYNGLYRVNSRGEFNVPEGRYKDPAIYNRENILAISEALEKATLETRDFADIDPEPGDFIYCDPPYDDTFNSYAVGGFGEAGQRRLKACMDRWRDKGCHVLLSNSDTDFIRDLYADYRIVEVEVPRYINSKADGRNETTELLVMSYDTRIHTMAKRTKSYERTEKSYHVFLEYERTGEPFSLKEIAEKVGWSVGTVRTYPSKKWRSFLTSLPYGKFKVHGLAGNYSLDEYVRLVSQTDRLSKDPKKPFLDIEVERLVIKARESAMLALDIYNRPATLFRTEGFLVMMVIAWRSLFHAIFEREKIDYCYRNDDGTQQMIDGEPKAWDLAECVKQYWGDKTTPEKKNLEFAIALRNKIEHRYVPALDPHVAGECQSLLLNFDERLTREFGSYFALRESLAMPLQTSSIREGAQMEAIKKFQGEQYDELKDFLDEYRGAIGDDIYADPTYSFRVYLIPRIGNHESSSDMAVEFVKDPTPELMKNIVAIKEKQVPVSNKGGLKPSKVASLVAERIGKRFTVHNHTQAWKMYDVRPSSGQDPASCKTEYCRFDEVHNDYIYTDAWVKFLDEYDRLINYRHKER</sequence>
<dbReference type="GO" id="GO:0032259">
    <property type="term" value="P:methylation"/>
    <property type="evidence" value="ECO:0007669"/>
    <property type="project" value="UniProtKB-KW"/>
</dbReference>
<name>A0A450ZIR3_9GAMM</name>
<organism evidence="9">
    <name type="scientific">Candidatus Kentrum sp. TC</name>
    <dbReference type="NCBI Taxonomy" id="2126339"/>
    <lineage>
        <taxon>Bacteria</taxon>
        <taxon>Pseudomonadati</taxon>
        <taxon>Pseudomonadota</taxon>
        <taxon>Gammaproteobacteria</taxon>
        <taxon>Candidatus Kentrum</taxon>
    </lineage>
</organism>
<comment type="catalytic activity">
    <reaction evidence="6 7">
        <text>a 2'-deoxyadenosine in DNA + S-adenosyl-L-methionine = an N(6)-methyl-2'-deoxyadenosine in DNA + S-adenosyl-L-homocysteine + H(+)</text>
        <dbReference type="Rhea" id="RHEA:15197"/>
        <dbReference type="Rhea" id="RHEA-COMP:12418"/>
        <dbReference type="Rhea" id="RHEA-COMP:12419"/>
        <dbReference type="ChEBI" id="CHEBI:15378"/>
        <dbReference type="ChEBI" id="CHEBI:57856"/>
        <dbReference type="ChEBI" id="CHEBI:59789"/>
        <dbReference type="ChEBI" id="CHEBI:90615"/>
        <dbReference type="ChEBI" id="CHEBI:90616"/>
        <dbReference type="EC" id="2.1.1.72"/>
    </reaction>
</comment>
<dbReference type="NCBIfam" id="TIGR00571">
    <property type="entry name" value="dam"/>
    <property type="match status" value="1"/>
</dbReference>
<evidence type="ECO:0000256" key="7">
    <source>
        <dbReference type="RuleBase" id="RU361257"/>
    </source>
</evidence>